<dbReference type="AlphaFoldDB" id="A0A6A7G479"/>
<organism evidence="15">
    <name type="scientific">Hirondellea gigas</name>
    <dbReference type="NCBI Taxonomy" id="1518452"/>
    <lineage>
        <taxon>Eukaryota</taxon>
        <taxon>Metazoa</taxon>
        <taxon>Ecdysozoa</taxon>
        <taxon>Arthropoda</taxon>
        <taxon>Crustacea</taxon>
        <taxon>Multicrustacea</taxon>
        <taxon>Malacostraca</taxon>
        <taxon>Eumalacostraca</taxon>
        <taxon>Peracarida</taxon>
        <taxon>Amphipoda</taxon>
        <taxon>Amphilochidea</taxon>
        <taxon>Lysianassida</taxon>
        <taxon>Lysianassidira</taxon>
        <taxon>Lysianassoidea</taxon>
        <taxon>Lysianassidae</taxon>
        <taxon>Hirondellea</taxon>
    </lineage>
</organism>
<dbReference type="PROSITE" id="PS50920">
    <property type="entry name" value="SOLCAR"/>
    <property type="match status" value="3"/>
</dbReference>
<keyword evidence="8" id="KW-0106">Calcium</keyword>
<evidence type="ECO:0000256" key="8">
    <source>
        <dbReference type="ARBA" id="ARBA00022837"/>
    </source>
</evidence>
<name>A0A6A7G479_9CRUS</name>
<dbReference type="EMBL" id="IACT01005728">
    <property type="protein sequence ID" value="LAC24873.1"/>
    <property type="molecule type" value="mRNA"/>
</dbReference>
<keyword evidence="11 12" id="KW-0472">Membrane</keyword>
<evidence type="ECO:0000256" key="5">
    <source>
        <dbReference type="ARBA" id="ARBA00022723"/>
    </source>
</evidence>
<dbReference type="InterPro" id="IPR023395">
    <property type="entry name" value="MCP_dom_sf"/>
</dbReference>
<dbReference type="PANTHER" id="PTHR24089">
    <property type="entry name" value="SOLUTE CARRIER FAMILY 25"/>
    <property type="match status" value="1"/>
</dbReference>
<feature type="repeat" description="Solcar" evidence="12">
    <location>
        <begin position="389"/>
        <end position="478"/>
    </location>
</feature>
<comment type="similarity">
    <text evidence="2 13">Belongs to the mitochondrial carrier (TC 2.A.29) family.</text>
</comment>
<evidence type="ECO:0000256" key="4">
    <source>
        <dbReference type="ARBA" id="ARBA00022692"/>
    </source>
</evidence>
<dbReference type="GO" id="GO:0005509">
    <property type="term" value="F:calcium ion binding"/>
    <property type="evidence" value="ECO:0007669"/>
    <property type="project" value="InterPro"/>
</dbReference>
<keyword evidence="5" id="KW-0479">Metal-binding</keyword>
<dbReference type="GO" id="GO:0055085">
    <property type="term" value="P:transmembrane transport"/>
    <property type="evidence" value="ECO:0007669"/>
    <property type="project" value="InterPro"/>
</dbReference>
<evidence type="ECO:0000256" key="6">
    <source>
        <dbReference type="ARBA" id="ARBA00022737"/>
    </source>
</evidence>
<dbReference type="PROSITE" id="PS00018">
    <property type="entry name" value="EF_HAND_1"/>
    <property type="match status" value="2"/>
</dbReference>
<keyword evidence="6" id="KW-0677">Repeat</keyword>
<dbReference type="InterPro" id="IPR002048">
    <property type="entry name" value="EF_hand_dom"/>
</dbReference>
<keyword evidence="4 12" id="KW-0812">Transmembrane</keyword>
<evidence type="ECO:0000313" key="15">
    <source>
        <dbReference type="EMBL" id="LAC24873.1"/>
    </source>
</evidence>
<evidence type="ECO:0000256" key="10">
    <source>
        <dbReference type="ARBA" id="ARBA00023128"/>
    </source>
</evidence>
<comment type="subcellular location">
    <subcellularLocation>
        <location evidence="1">Mitochondrion inner membrane</location>
        <topology evidence="1">Multi-pass membrane protein</topology>
    </subcellularLocation>
</comment>
<accession>A0A6A7G479</accession>
<evidence type="ECO:0000259" key="14">
    <source>
        <dbReference type="PROSITE" id="PS50222"/>
    </source>
</evidence>
<keyword evidence="7" id="KW-0999">Mitochondrion inner membrane</keyword>
<evidence type="ECO:0000256" key="12">
    <source>
        <dbReference type="PROSITE-ProRule" id="PRU00282"/>
    </source>
</evidence>
<dbReference type="Pfam" id="PF13499">
    <property type="entry name" value="EF-hand_7"/>
    <property type="match status" value="2"/>
</dbReference>
<dbReference type="FunFam" id="1.50.40.10:FF:000016">
    <property type="entry name" value="Solute carrier family 25 member 23"/>
    <property type="match status" value="1"/>
</dbReference>
<keyword evidence="10" id="KW-0496">Mitochondrion</keyword>
<dbReference type="PRINTS" id="PR00926">
    <property type="entry name" value="MITOCARRIER"/>
</dbReference>
<dbReference type="PROSITE" id="PS50222">
    <property type="entry name" value="EF_HAND_2"/>
    <property type="match status" value="3"/>
</dbReference>
<evidence type="ECO:0000256" key="13">
    <source>
        <dbReference type="RuleBase" id="RU000488"/>
    </source>
</evidence>
<feature type="domain" description="EF-hand" evidence="14">
    <location>
        <begin position="18"/>
        <end position="53"/>
    </location>
</feature>
<evidence type="ECO:0000256" key="9">
    <source>
        <dbReference type="ARBA" id="ARBA00022989"/>
    </source>
</evidence>
<feature type="repeat" description="Solcar" evidence="12">
    <location>
        <begin position="185"/>
        <end position="286"/>
    </location>
</feature>
<feature type="domain" description="EF-hand" evidence="14">
    <location>
        <begin position="83"/>
        <end position="118"/>
    </location>
</feature>
<dbReference type="InterPro" id="IPR002067">
    <property type="entry name" value="MCP"/>
</dbReference>
<evidence type="ECO:0000256" key="3">
    <source>
        <dbReference type="ARBA" id="ARBA00022448"/>
    </source>
</evidence>
<protein>
    <submittedName>
        <fullName evidence="15">Carrier superfamily protein</fullName>
    </submittedName>
</protein>
<evidence type="ECO:0000256" key="2">
    <source>
        <dbReference type="ARBA" id="ARBA00006375"/>
    </source>
</evidence>
<dbReference type="SUPFAM" id="SSF47473">
    <property type="entry name" value="EF-hand"/>
    <property type="match status" value="1"/>
</dbReference>
<feature type="domain" description="EF-hand" evidence="14">
    <location>
        <begin position="119"/>
        <end position="154"/>
    </location>
</feature>
<reference evidence="15" key="1">
    <citation type="submission" date="2017-11" db="EMBL/GenBank/DDBJ databases">
        <title>The sensing device of the deep-sea amphipod.</title>
        <authorList>
            <person name="Kobayashi H."/>
            <person name="Nagahama T."/>
            <person name="Arai W."/>
            <person name="Sasagawa Y."/>
            <person name="Umeda M."/>
            <person name="Hayashi T."/>
            <person name="Nikaido I."/>
            <person name="Watanabe H."/>
            <person name="Oguri K."/>
            <person name="Kitazato H."/>
            <person name="Fujioka K."/>
            <person name="Kido Y."/>
            <person name="Takami H."/>
        </authorList>
    </citation>
    <scope>NUCLEOTIDE SEQUENCE</scope>
    <source>
        <tissue evidence="15">Whole body</tissue>
    </source>
</reference>
<dbReference type="InterPro" id="IPR011992">
    <property type="entry name" value="EF-hand-dom_pair"/>
</dbReference>
<dbReference type="Gene3D" id="1.50.40.10">
    <property type="entry name" value="Mitochondrial carrier domain"/>
    <property type="match status" value="1"/>
</dbReference>
<proteinExistence type="evidence at transcript level"/>
<dbReference type="GO" id="GO:0005743">
    <property type="term" value="C:mitochondrial inner membrane"/>
    <property type="evidence" value="ECO:0007669"/>
    <property type="project" value="UniProtKB-SubCell"/>
</dbReference>
<keyword evidence="9" id="KW-1133">Transmembrane helix</keyword>
<dbReference type="SUPFAM" id="SSF103506">
    <property type="entry name" value="Mitochondrial carrier"/>
    <property type="match status" value="1"/>
</dbReference>
<sequence>MADKEEPKPRHKPAYRELELEVLRKIFDDIDTNHNNAIDRDELVMALTKLKLGHDRDEVMELFDQFTDSAEINFDEFVTFVSSREKEIQQVFQEIDLDGNGFLERSEICTALDRIGMHYTNENLKTLFHRMDDNGDLAVSYDEFRSFVMLLPSINIRAIWNSHAVHNGIDIGEDLTVPDEIIQRPEAWQLLIAGGTAGAISRTMTAPADRLKVMYQAGINPSVSSTKGVTPSTSSSASVPSMRSVIKQIYREGGWRAFYRGNGTNTLKIGPESAAKFFAYERIKRLVCSDPDHPVVLERLVSGAGAGVVSQTSIYPLEVVKTRLALAKSGESKGILNCLITISRTEGFPALFRGLGASLAGIIPYAGVDLAVYNTLRDTYSEWYPKSRPSALLILTSGAFSSVCGQVIAFPFQCIRTKLQAQGMPGRPVRYSGMFDCFRQTVSENGIRGLYRGILPNFMKAVPAVSISYLVYERVKDALARK</sequence>
<dbReference type="InterPro" id="IPR018247">
    <property type="entry name" value="EF_Hand_1_Ca_BS"/>
</dbReference>
<dbReference type="Gene3D" id="1.10.238.10">
    <property type="entry name" value="EF-hand"/>
    <property type="match status" value="1"/>
</dbReference>
<feature type="repeat" description="Solcar" evidence="12">
    <location>
        <begin position="294"/>
        <end position="379"/>
    </location>
</feature>
<dbReference type="Pfam" id="PF00153">
    <property type="entry name" value="Mito_carr"/>
    <property type="match status" value="3"/>
</dbReference>
<dbReference type="InterPro" id="IPR018108">
    <property type="entry name" value="MCP_transmembrane"/>
</dbReference>
<dbReference type="SMART" id="SM00054">
    <property type="entry name" value="EFh"/>
    <property type="match status" value="4"/>
</dbReference>
<evidence type="ECO:0000256" key="11">
    <source>
        <dbReference type="ARBA" id="ARBA00023136"/>
    </source>
</evidence>
<keyword evidence="3 13" id="KW-0813">Transport</keyword>
<evidence type="ECO:0000256" key="1">
    <source>
        <dbReference type="ARBA" id="ARBA00004448"/>
    </source>
</evidence>
<evidence type="ECO:0000256" key="7">
    <source>
        <dbReference type="ARBA" id="ARBA00022792"/>
    </source>
</evidence>